<organism evidence="1 2">
    <name type="scientific">Elysia marginata</name>
    <dbReference type="NCBI Taxonomy" id="1093978"/>
    <lineage>
        <taxon>Eukaryota</taxon>
        <taxon>Metazoa</taxon>
        <taxon>Spiralia</taxon>
        <taxon>Lophotrochozoa</taxon>
        <taxon>Mollusca</taxon>
        <taxon>Gastropoda</taxon>
        <taxon>Heterobranchia</taxon>
        <taxon>Euthyneura</taxon>
        <taxon>Panpulmonata</taxon>
        <taxon>Sacoglossa</taxon>
        <taxon>Placobranchoidea</taxon>
        <taxon>Plakobranchidae</taxon>
        <taxon>Elysia</taxon>
    </lineage>
</organism>
<sequence>MARKIRNVNTPTDSVCATGFTFKKRVGCDECGEKKAKVKLTESCVWLRQTIQTSERERETRRREPWYIGLLSPDNMWPPDDCPTQALSLAAAAVGQVNAASDPGLQQTTTVTQDYSVVASIMNSLNGFDTSQEPGPRLRVPVTCIRQCCLRA</sequence>
<protein>
    <submittedName>
        <fullName evidence="1">Uncharacterized protein</fullName>
    </submittedName>
</protein>
<comment type="caution">
    <text evidence="1">The sequence shown here is derived from an EMBL/GenBank/DDBJ whole genome shotgun (WGS) entry which is preliminary data.</text>
</comment>
<dbReference type="EMBL" id="BMAT01009017">
    <property type="protein sequence ID" value="GFR96808.1"/>
    <property type="molecule type" value="Genomic_DNA"/>
</dbReference>
<accession>A0AAV4HFV6</accession>
<evidence type="ECO:0000313" key="1">
    <source>
        <dbReference type="EMBL" id="GFR96808.1"/>
    </source>
</evidence>
<dbReference type="Proteomes" id="UP000762676">
    <property type="component" value="Unassembled WGS sequence"/>
</dbReference>
<reference evidence="1 2" key="1">
    <citation type="journal article" date="2021" name="Elife">
        <title>Chloroplast acquisition without the gene transfer in kleptoplastic sea slugs, Plakobranchus ocellatus.</title>
        <authorList>
            <person name="Maeda T."/>
            <person name="Takahashi S."/>
            <person name="Yoshida T."/>
            <person name="Shimamura S."/>
            <person name="Takaki Y."/>
            <person name="Nagai Y."/>
            <person name="Toyoda A."/>
            <person name="Suzuki Y."/>
            <person name="Arimoto A."/>
            <person name="Ishii H."/>
            <person name="Satoh N."/>
            <person name="Nishiyama T."/>
            <person name="Hasebe M."/>
            <person name="Maruyama T."/>
            <person name="Minagawa J."/>
            <person name="Obokata J."/>
            <person name="Shigenobu S."/>
        </authorList>
    </citation>
    <scope>NUCLEOTIDE SEQUENCE [LARGE SCALE GENOMIC DNA]</scope>
</reference>
<gene>
    <name evidence="1" type="ORF">ElyMa_004461100</name>
</gene>
<evidence type="ECO:0000313" key="2">
    <source>
        <dbReference type="Proteomes" id="UP000762676"/>
    </source>
</evidence>
<dbReference type="AlphaFoldDB" id="A0AAV4HFV6"/>
<keyword evidence="2" id="KW-1185">Reference proteome</keyword>
<proteinExistence type="predicted"/>
<name>A0AAV4HFV6_9GAST</name>